<dbReference type="InterPro" id="IPR036291">
    <property type="entry name" value="NAD(P)-bd_dom_sf"/>
</dbReference>
<dbReference type="InterPro" id="IPR013154">
    <property type="entry name" value="ADH-like_N"/>
</dbReference>
<dbReference type="InterPro" id="IPR020843">
    <property type="entry name" value="ER"/>
</dbReference>
<dbReference type="Proteomes" id="UP000254912">
    <property type="component" value="Unassembled WGS sequence"/>
</dbReference>
<dbReference type="PANTHER" id="PTHR44154">
    <property type="entry name" value="QUINONE OXIDOREDUCTASE"/>
    <property type="match status" value="1"/>
</dbReference>
<sequence>MTITRMQAVITTNNPAQPLIEASVPTTPLGANDILVKVAAISINPVDQKQRLIATQNNATKILGFDGVGEVIEIGSAVTKFKVHDRVYYAGELGRNGSYAEYQVVREDLVAIAPANLDDAEAAAIPLTFLTAYELLFDQFGLKPEAQSQRGQTILIINGAGGVGSAMIQLSQWLGMDVIATASRPETTAWVTKLGAHHVVNHRHDYVSELKQLGYPSIPYIAILSATNEHFAKAAELIAPFGHIGMIVEPTAPLAIGDPLKAKAASLHWEFMFAKALNNYNVASQGDALAFATDLIENKHFNTTLTETIEGFSASNIYAAQEKAGSGKIIGKLAIKY</sequence>
<comment type="caution">
    <text evidence="4">The sequence shown here is derived from an EMBL/GenBank/DDBJ whole genome shotgun (WGS) entry which is preliminary data.</text>
</comment>
<dbReference type="GeneID" id="94546537"/>
<protein>
    <recommendedName>
        <fullName evidence="3">Zinc-type alcohol dehydrogenase-like protein</fullName>
    </recommendedName>
</protein>
<dbReference type="PANTHER" id="PTHR44154:SF1">
    <property type="entry name" value="QUINONE OXIDOREDUCTASE"/>
    <property type="match status" value="1"/>
</dbReference>
<dbReference type="InterPro" id="IPR014182">
    <property type="entry name" value="ADH_Zn_typ-1"/>
</dbReference>
<dbReference type="EMBL" id="QRAS01000003">
    <property type="protein sequence ID" value="RDL05303.1"/>
    <property type="molecule type" value="Genomic_DNA"/>
</dbReference>
<evidence type="ECO:0000256" key="2">
    <source>
        <dbReference type="ARBA" id="ARBA00022857"/>
    </source>
</evidence>
<evidence type="ECO:0000256" key="1">
    <source>
        <dbReference type="ARBA" id="ARBA00010371"/>
    </source>
</evidence>
<proteinExistence type="inferred from homology"/>
<evidence type="ECO:0000313" key="5">
    <source>
        <dbReference type="Proteomes" id="UP000254912"/>
    </source>
</evidence>
<dbReference type="InterPro" id="IPR013149">
    <property type="entry name" value="ADH-like_C"/>
</dbReference>
<name>A0A288Q9J3_9LACO</name>
<dbReference type="CDD" id="cd08252">
    <property type="entry name" value="AL_MDR"/>
    <property type="match status" value="1"/>
</dbReference>
<gene>
    <name evidence="4" type="ORF">DFP99_1258</name>
</gene>
<dbReference type="SMART" id="SM00829">
    <property type="entry name" value="PKS_ER"/>
    <property type="match status" value="1"/>
</dbReference>
<reference evidence="4 5" key="1">
    <citation type="submission" date="2018-07" db="EMBL/GenBank/DDBJ databases">
        <title>Genomic Encyclopedia of Type Strains, Phase III (KMG-III): the genomes of soil and plant-associated and newly described type strains.</title>
        <authorList>
            <person name="Whitman W."/>
        </authorList>
    </citation>
    <scope>NUCLEOTIDE SEQUENCE [LARGE SCALE GENOMIC DNA]</scope>
    <source>
        <strain evidence="4 5">CECT 7031</strain>
    </source>
</reference>
<dbReference type="SUPFAM" id="SSF51735">
    <property type="entry name" value="NAD(P)-binding Rossmann-fold domains"/>
    <property type="match status" value="1"/>
</dbReference>
<dbReference type="Gene3D" id="3.90.180.10">
    <property type="entry name" value="Medium-chain alcohol dehydrogenases, catalytic domain"/>
    <property type="match status" value="1"/>
</dbReference>
<dbReference type="NCBIfam" id="TIGR02817">
    <property type="entry name" value="adh_fam_1"/>
    <property type="match status" value="1"/>
</dbReference>
<dbReference type="AlphaFoldDB" id="A0A288Q9J3"/>
<dbReference type="Pfam" id="PF00107">
    <property type="entry name" value="ADH_zinc_N"/>
    <property type="match status" value="1"/>
</dbReference>
<keyword evidence="3" id="KW-0560">Oxidoreductase</keyword>
<accession>A0A288Q9J3</accession>
<evidence type="ECO:0000256" key="3">
    <source>
        <dbReference type="RuleBase" id="RU364000"/>
    </source>
</evidence>
<evidence type="ECO:0000313" key="4">
    <source>
        <dbReference type="EMBL" id="RDL05303.1"/>
    </source>
</evidence>
<dbReference type="RefSeq" id="WP_070230542.1">
    <property type="nucleotide sequence ID" value="NZ_BJYO01000004.1"/>
</dbReference>
<keyword evidence="3" id="KW-0479">Metal-binding</keyword>
<comment type="similarity">
    <text evidence="1 3">Belongs to the zinc-containing alcohol dehydrogenase family. Quinone oxidoreductase subfamily.</text>
</comment>
<dbReference type="InterPro" id="IPR051603">
    <property type="entry name" value="Zinc-ADH_QOR/CCCR"/>
</dbReference>
<dbReference type="SUPFAM" id="SSF50129">
    <property type="entry name" value="GroES-like"/>
    <property type="match status" value="1"/>
</dbReference>
<dbReference type="GO" id="GO:0016491">
    <property type="term" value="F:oxidoreductase activity"/>
    <property type="evidence" value="ECO:0007669"/>
    <property type="project" value="UniProtKB-KW"/>
</dbReference>
<keyword evidence="3" id="KW-0862">Zinc</keyword>
<organism evidence="4 5">
    <name type="scientific">Weissella soli</name>
    <dbReference type="NCBI Taxonomy" id="155866"/>
    <lineage>
        <taxon>Bacteria</taxon>
        <taxon>Bacillati</taxon>
        <taxon>Bacillota</taxon>
        <taxon>Bacilli</taxon>
        <taxon>Lactobacillales</taxon>
        <taxon>Lactobacillaceae</taxon>
        <taxon>Weissella</taxon>
    </lineage>
</organism>
<keyword evidence="2" id="KW-0521">NADP</keyword>
<dbReference type="GO" id="GO:0008270">
    <property type="term" value="F:zinc ion binding"/>
    <property type="evidence" value="ECO:0007669"/>
    <property type="project" value="InterPro"/>
</dbReference>
<dbReference type="InterPro" id="IPR011032">
    <property type="entry name" value="GroES-like_sf"/>
</dbReference>
<dbReference type="KEGG" id="wso:WSWS_01351"/>
<dbReference type="Gene3D" id="3.40.50.720">
    <property type="entry name" value="NAD(P)-binding Rossmann-like Domain"/>
    <property type="match status" value="1"/>
</dbReference>
<keyword evidence="5" id="KW-1185">Reference proteome</keyword>
<dbReference type="Pfam" id="PF08240">
    <property type="entry name" value="ADH_N"/>
    <property type="match status" value="1"/>
</dbReference>